<comment type="caution">
    <text evidence="1">The sequence shown here is derived from an EMBL/GenBank/DDBJ whole genome shotgun (WGS) entry which is preliminary data.</text>
</comment>
<protein>
    <submittedName>
        <fullName evidence="1">Uncharacterized protein</fullName>
    </submittedName>
</protein>
<reference evidence="1" key="1">
    <citation type="submission" date="2021-02" db="EMBL/GenBank/DDBJ databases">
        <authorList>
            <person name="Nowell W R."/>
        </authorList>
    </citation>
    <scope>NUCLEOTIDE SEQUENCE</scope>
</reference>
<proteinExistence type="predicted"/>
<dbReference type="Proteomes" id="UP000663864">
    <property type="component" value="Unassembled WGS sequence"/>
</dbReference>
<sequence length="125" mass="14498">MTNNITGELQSFENPLPLCYDALRRKIQKKNGQTQRKVISHLQCKNIKEDIQNSKDNVLYAEDPSEIPVALRGTPKIKYPSNVIFWGRISMKGLILSDGSINFTEWLQNQHRNDKCKRMYITDES</sequence>
<name>A0A814WGR2_9BILA</name>
<accession>A0A814WGR2</accession>
<gene>
    <name evidence="1" type="ORF">ZHD862_LOCUS22901</name>
</gene>
<dbReference type="AlphaFoldDB" id="A0A814WGR2"/>
<organism evidence="1 2">
    <name type="scientific">Rotaria sordida</name>
    <dbReference type="NCBI Taxonomy" id="392033"/>
    <lineage>
        <taxon>Eukaryota</taxon>
        <taxon>Metazoa</taxon>
        <taxon>Spiralia</taxon>
        <taxon>Gnathifera</taxon>
        <taxon>Rotifera</taxon>
        <taxon>Eurotatoria</taxon>
        <taxon>Bdelloidea</taxon>
        <taxon>Philodinida</taxon>
        <taxon>Philodinidae</taxon>
        <taxon>Rotaria</taxon>
    </lineage>
</organism>
<evidence type="ECO:0000313" key="2">
    <source>
        <dbReference type="Proteomes" id="UP000663864"/>
    </source>
</evidence>
<evidence type="ECO:0000313" key="1">
    <source>
        <dbReference type="EMBL" id="CAF1202153.1"/>
    </source>
</evidence>
<dbReference type="EMBL" id="CAJNOT010001455">
    <property type="protein sequence ID" value="CAF1202153.1"/>
    <property type="molecule type" value="Genomic_DNA"/>
</dbReference>